<evidence type="ECO:0000259" key="1">
    <source>
        <dbReference type="Pfam" id="PF00535"/>
    </source>
</evidence>
<evidence type="ECO:0000313" key="3">
    <source>
        <dbReference type="Proteomes" id="UP000823891"/>
    </source>
</evidence>
<dbReference type="InterPro" id="IPR029044">
    <property type="entry name" value="Nucleotide-diphossugar_trans"/>
</dbReference>
<protein>
    <submittedName>
        <fullName evidence="2">Glycosyltransferase</fullName>
    </submittedName>
</protein>
<dbReference type="Proteomes" id="UP000823891">
    <property type="component" value="Unassembled WGS sequence"/>
</dbReference>
<reference evidence="2" key="1">
    <citation type="journal article" date="2021" name="PeerJ">
        <title>Extensive microbial diversity within the chicken gut microbiome revealed by metagenomics and culture.</title>
        <authorList>
            <person name="Gilroy R."/>
            <person name="Ravi A."/>
            <person name="Getino M."/>
            <person name="Pursley I."/>
            <person name="Horton D.L."/>
            <person name="Alikhan N.F."/>
            <person name="Baker D."/>
            <person name="Gharbi K."/>
            <person name="Hall N."/>
            <person name="Watson M."/>
            <person name="Adriaenssens E.M."/>
            <person name="Foster-Nyarko E."/>
            <person name="Jarju S."/>
            <person name="Secka A."/>
            <person name="Antonio M."/>
            <person name="Oren A."/>
            <person name="Chaudhuri R.R."/>
            <person name="La Ragione R."/>
            <person name="Hildebrand F."/>
            <person name="Pallen M.J."/>
        </authorList>
    </citation>
    <scope>NUCLEOTIDE SEQUENCE</scope>
    <source>
        <strain evidence="2">USAMLcec2-132</strain>
    </source>
</reference>
<reference evidence="2" key="2">
    <citation type="submission" date="2021-04" db="EMBL/GenBank/DDBJ databases">
        <authorList>
            <person name="Gilroy R."/>
        </authorList>
    </citation>
    <scope>NUCLEOTIDE SEQUENCE</scope>
    <source>
        <strain evidence="2">USAMLcec2-132</strain>
    </source>
</reference>
<accession>A0A9D2NJR4</accession>
<proteinExistence type="predicted"/>
<dbReference type="AlphaFoldDB" id="A0A9D2NJR4"/>
<dbReference type="EMBL" id="DWWS01000069">
    <property type="protein sequence ID" value="HJC25644.1"/>
    <property type="molecule type" value="Genomic_DNA"/>
</dbReference>
<dbReference type="PANTHER" id="PTHR43685:SF2">
    <property type="entry name" value="GLYCOSYLTRANSFERASE 2-LIKE DOMAIN-CONTAINING PROTEIN"/>
    <property type="match status" value="1"/>
</dbReference>
<gene>
    <name evidence="2" type="ORF">H9761_18440</name>
</gene>
<dbReference type="Gene3D" id="3.90.550.10">
    <property type="entry name" value="Spore Coat Polysaccharide Biosynthesis Protein SpsA, Chain A"/>
    <property type="match status" value="1"/>
</dbReference>
<dbReference type="CDD" id="cd00761">
    <property type="entry name" value="Glyco_tranf_GTA_type"/>
    <property type="match status" value="1"/>
</dbReference>
<feature type="domain" description="Glycosyltransferase 2-like" evidence="1">
    <location>
        <begin position="7"/>
        <end position="136"/>
    </location>
</feature>
<organism evidence="2 3">
    <name type="scientific">Candidatus Eisenbergiella merdavium</name>
    <dbReference type="NCBI Taxonomy" id="2838551"/>
    <lineage>
        <taxon>Bacteria</taxon>
        <taxon>Bacillati</taxon>
        <taxon>Bacillota</taxon>
        <taxon>Clostridia</taxon>
        <taxon>Lachnospirales</taxon>
        <taxon>Lachnospiraceae</taxon>
        <taxon>Eisenbergiella</taxon>
    </lineage>
</organism>
<dbReference type="InterPro" id="IPR050834">
    <property type="entry name" value="Glycosyltransf_2"/>
</dbReference>
<dbReference type="InterPro" id="IPR001173">
    <property type="entry name" value="Glyco_trans_2-like"/>
</dbReference>
<dbReference type="PANTHER" id="PTHR43685">
    <property type="entry name" value="GLYCOSYLTRANSFERASE"/>
    <property type="match status" value="1"/>
</dbReference>
<sequence length="339" mass="38467">MLQNKISVIVPVYNAQDYLRRCVESIRAQTFQNLEILLVDDGATDESPQMCDAYARKDERIRVIHKENGGLMSAWTAGVREAAGDWLLFVDSDDWIDACMVEGLAREAQGEPGEVVCCNFAIERPDGAQVCRHELEPGIYEGERLLAVKERLLGNERRTVSMSRCMKLFSAELIRDNLRFCDARIRMGEDVNIVLPALCDCSRLVILKDAAWYHYFYNPASMVHKYDPSMTDGIRALNEAIHRVLTEKGIPNGQEQGEKEAVYLSLLAVKNELRGGRSGYAERIRKISREGRIPEKLERYLMHPADKANRILAWVARKPDRLRCAAGAALFGLYDRRMG</sequence>
<comment type="caution">
    <text evidence="2">The sequence shown here is derived from an EMBL/GenBank/DDBJ whole genome shotgun (WGS) entry which is preliminary data.</text>
</comment>
<dbReference type="Pfam" id="PF00535">
    <property type="entry name" value="Glycos_transf_2"/>
    <property type="match status" value="1"/>
</dbReference>
<evidence type="ECO:0000313" key="2">
    <source>
        <dbReference type="EMBL" id="HJC25644.1"/>
    </source>
</evidence>
<dbReference type="SUPFAM" id="SSF53448">
    <property type="entry name" value="Nucleotide-diphospho-sugar transferases"/>
    <property type="match status" value="1"/>
</dbReference>
<name>A0A9D2NJR4_9FIRM</name>